<keyword evidence="1" id="KW-1133">Transmembrane helix</keyword>
<dbReference type="Proteomes" id="UP001629744">
    <property type="component" value="Unassembled WGS sequence"/>
</dbReference>
<accession>A0ABW9G0R0</accession>
<feature type="domain" description="Mammalian cell entry C-terminal" evidence="3">
    <location>
        <begin position="128"/>
        <end position="299"/>
    </location>
</feature>
<dbReference type="PANTHER" id="PTHR33371:SF19">
    <property type="entry name" value="MCE-FAMILY PROTEIN MCE4A"/>
    <property type="match status" value="1"/>
</dbReference>
<comment type="caution">
    <text evidence="4">The sequence shown here is derived from an EMBL/GenBank/DDBJ whole genome shotgun (WGS) entry which is preliminary data.</text>
</comment>
<feature type="domain" description="Mce/MlaD" evidence="2">
    <location>
        <begin position="43"/>
        <end position="117"/>
    </location>
</feature>
<organism evidence="4 5">
    <name type="scientific">Prescottella soli</name>
    <dbReference type="NCBI Taxonomy" id="1543852"/>
    <lineage>
        <taxon>Bacteria</taxon>
        <taxon>Bacillati</taxon>
        <taxon>Actinomycetota</taxon>
        <taxon>Actinomycetes</taxon>
        <taxon>Mycobacteriales</taxon>
        <taxon>Nocardiaceae</taxon>
        <taxon>Prescottella</taxon>
    </lineage>
</organism>
<evidence type="ECO:0000259" key="2">
    <source>
        <dbReference type="Pfam" id="PF02470"/>
    </source>
</evidence>
<evidence type="ECO:0000313" key="5">
    <source>
        <dbReference type="Proteomes" id="UP001629744"/>
    </source>
</evidence>
<dbReference type="PANTHER" id="PTHR33371">
    <property type="entry name" value="INTERMEMBRANE PHOSPHOLIPID TRANSPORT SYSTEM BINDING PROTEIN MLAD-RELATED"/>
    <property type="match status" value="1"/>
</dbReference>
<dbReference type="RefSeq" id="WP_348610561.1">
    <property type="nucleotide sequence ID" value="NZ_CP157276.1"/>
</dbReference>
<dbReference type="EMBL" id="JBDLNU010000006">
    <property type="protein sequence ID" value="MFM1730978.1"/>
    <property type="molecule type" value="Genomic_DNA"/>
</dbReference>
<dbReference type="InterPro" id="IPR052336">
    <property type="entry name" value="MlaD_Phospholipid_Transporter"/>
</dbReference>
<proteinExistence type="predicted"/>
<gene>
    <name evidence="4" type="ORF">ABEU19_004521</name>
</gene>
<reference evidence="4 5" key="1">
    <citation type="submission" date="2023-11" db="EMBL/GenBank/DDBJ databases">
        <authorList>
            <person name="Val-Calvo J."/>
            <person name="Scortti M."/>
            <person name="Vazquez-Boland J."/>
        </authorList>
    </citation>
    <scope>NUCLEOTIDE SEQUENCE [LARGE SCALE GENOMIC DNA]</scope>
    <source>
        <strain evidence="4 5">DSM 46662</strain>
    </source>
</reference>
<name>A0ABW9G0R0_9NOCA</name>
<evidence type="ECO:0000259" key="3">
    <source>
        <dbReference type="Pfam" id="PF11887"/>
    </source>
</evidence>
<sequence>MAGRTGTGQAAFAVRGAIAVLVAVVAGAAMVMRGTGQLQRDPEVVVGIPAAAGLVNGEAPVRYHGVDVGRISGIDSGIESSRVRLQIDSYAISAIPASVVVRVVPRTFFGDIYIQLVDADPDPDPGGTLSGGDVLRMDESPDAVALYAVYTRLVAVLDRMQPQKMQVALSALAQALGGRGATVGRIIDRMDAAAPTLTPAVRSLLGATPDFRTVLQTLDTATPDVVATLASTADVSRTVVENRDQVADTIDAAAGFVSVLTGFVGEQRDRIITVLDASGTVLATTAADPEGLTGTLDRARTFGAAGARVFATGHFDIVAVPTFAELLPYTAADCPGYGNLPGACGPSTVDGGPREQPALDVIRDRLRWDTTGSDERAAANPLAPVLLGPLVRGTEVRVR</sequence>
<evidence type="ECO:0000256" key="1">
    <source>
        <dbReference type="SAM" id="Phobius"/>
    </source>
</evidence>
<protein>
    <submittedName>
        <fullName evidence="4">MCE family protein</fullName>
    </submittedName>
</protein>
<dbReference type="InterPro" id="IPR024516">
    <property type="entry name" value="Mce_C"/>
</dbReference>
<keyword evidence="1" id="KW-0812">Transmembrane</keyword>
<dbReference type="Pfam" id="PF11887">
    <property type="entry name" value="Mce4_CUP1"/>
    <property type="match status" value="1"/>
</dbReference>
<evidence type="ECO:0000313" key="4">
    <source>
        <dbReference type="EMBL" id="MFM1730978.1"/>
    </source>
</evidence>
<dbReference type="Pfam" id="PF02470">
    <property type="entry name" value="MlaD"/>
    <property type="match status" value="1"/>
</dbReference>
<keyword evidence="5" id="KW-1185">Reference proteome</keyword>
<keyword evidence="1" id="KW-0472">Membrane</keyword>
<feature type="transmembrane region" description="Helical" evidence="1">
    <location>
        <begin position="12"/>
        <end position="32"/>
    </location>
</feature>
<dbReference type="InterPro" id="IPR003399">
    <property type="entry name" value="Mce/MlaD"/>
</dbReference>